<feature type="domain" description="Phage shock protein PspC N-terminal" evidence="8">
    <location>
        <begin position="2"/>
        <end position="59"/>
    </location>
</feature>
<evidence type="ECO:0000313" key="9">
    <source>
        <dbReference type="EMBL" id="SHE27664.1"/>
    </source>
</evidence>
<dbReference type="InterPro" id="IPR052027">
    <property type="entry name" value="PspC"/>
</dbReference>
<keyword evidence="2" id="KW-1003">Cell membrane</keyword>
<evidence type="ECO:0000256" key="5">
    <source>
        <dbReference type="ARBA" id="ARBA00023136"/>
    </source>
</evidence>
<proteinExistence type="predicted"/>
<accession>A0A1M4S632</accession>
<evidence type="ECO:0000256" key="7">
    <source>
        <dbReference type="SAM" id="Phobius"/>
    </source>
</evidence>
<comment type="subcellular location">
    <subcellularLocation>
        <location evidence="1">Cell membrane</location>
        <topology evidence="1">Single-pass membrane protein</topology>
    </subcellularLocation>
</comment>
<feature type="transmembrane region" description="Helical" evidence="7">
    <location>
        <begin position="32"/>
        <end position="56"/>
    </location>
</feature>
<dbReference type="AlphaFoldDB" id="A0A1M4S632"/>
<keyword evidence="5 7" id="KW-0472">Membrane</keyword>
<feature type="compositionally biased region" description="Basic and acidic residues" evidence="6">
    <location>
        <begin position="86"/>
        <end position="116"/>
    </location>
</feature>
<organism evidence="9 10">
    <name type="scientific">Atopostipes suicloacalis DSM 15692</name>
    <dbReference type="NCBI Taxonomy" id="1121025"/>
    <lineage>
        <taxon>Bacteria</taxon>
        <taxon>Bacillati</taxon>
        <taxon>Bacillota</taxon>
        <taxon>Bacilli</taxon>
        <taxon>Lactobacillales</taxon>
        <taxon>Carnobacteriaceae</taxon>
        <taxon>Atopostipes</taxon>
    </lineage>
</organism>
<evidence type="ECO:0000313" key="10">
    <source>
        <dbReference type="Proteomes" id="UP000184128"/>
    </source>
</evidence>
<feature type="compositionally biased region" description="Basic residues" evidence="6">
    <location>
        <begin position="75"/>
        <end position="85"/>
    </location>
</feature>
<dbReference type="GO" id="GO:0005886">
    <property type="term" value="C:plasma membrane"/>
    <property type="evidence" value="ECO:0007669"/>
    <property type="project" value="UniProtKB-SubCell"/>
</dbReference>
<feature type="region of interest" description="Disordered" evidence="6">
    <location>
        <begin position="64"/>
        <end position="125"/>
    </location>
</feature>
<keyword evidence="3 7" id="KW-0812">Transmembrane</keyword>
<dbReference type="InterPro" id="IPR007168">
    <property type="entry name" value="Phageshock_PspC_N"/>
</dbReference>
<evidence type="ECO:0000256" key="1">
    <source>
        <dbReference type="ARBA" id="ARBA00004162"/>
    </source>
</evidence>
<dbReference type="Proteomes" id="UP000184128">
    <property type="component" value="Unassembled WGS sequence"/>
</dbReference>
<dbReference type="Pfam" id="PF04024">
    <property type="entry name" value="PspC"/>
    <property type="match status" value="1"/>
</dbReference>
<evidence type="ECO:0000256" key="2">
    <source>
        <dbReference type="ARBA" id="ARBA00022475"/>
    </source>
</evidence>
<dbReference type="RefSeq" id="WP_073294449.1">
    <property type="nucleotide sequence ID" value="NZ_FQUF01000002.1"/>
</dbReference>
<evidence type="ECO:0000256" key="3">
    <source>
        <dbReference type="ARBA" id="ARBA00022692"/>
    </source>
</evidence>
<feature type="compositionally biased region" description="Basic and acidic residues" evidence="6">
    <location>
        <begin position="64"/>
        <end position="74"/>
    </location>
</feature>
<evidence type="ECO:0000256" key="6">
    <source>
        <dbReference type="SAM" id="MobiDB-lite"/>
    </source>
</evidence>
<evidence type="ECO:0000256" key="4">
    <source>
        <dbReference type="ARBA" id="ARBA00022989"/>
    </source>
</evidence>
<keyword evidence="4 7" id="KW-1133">Transmembrane helix</keyword>
<dbReference type="STRING" id="1121025.SAMN02745249_00059"/>
<keyword evidence="10" id="KW-1185">Reference proteome</keyword>
<dbReference type="PANTHER" id="PTHR33885">
    <property type="entry name" value="PHAGE SHOCK PROTEIN C"/>
    <property type="match status" value="1"/>
</dbReference>
<gene>
    <name evidence="9" type="ORF">SAMN02745249_00059</name>
</gene>
<dbReference type="EMBL" id="FQUF01000002">
    <property type="protein sequence ID" value="SHE27664.1"/>
    <property type="molecule type" value="Genomic_DNA"/>
</dbReference>
<protein>
    <submittedName>
        <fullName evidence="9">Phage shock protein C (PspC) family protein</fullName>
    </submittedName>
</protein>
<sequence>MRLTKSRDDVVVSGVLAGIGEHYNIDPTLLRIGFVILTFVGVGGVIPLYILAAIIIPKAPREYDRDRRRFDRRNPRGPRGRRGPRDRRENRPFDRPERPDEQQTANKDKNAPKAKEIDEDDWSDF</sequence>
<evidence type="ECO:0000259" key="8">
    <source>
        <dbReference type="Pfam" id="PF04024"/>
    </source>
</evidence>
<dbReference type="OrthoDB" id="9815286at2"/>
<name>A0A1M4S632_9LACT</name>
<reference evidence="9 10" key="1">
    <citation type="submission" date="2016-11" db="EMBL/GenBank/DDBJ databases">
        <authorList>
            <person name="Jaros S."/>
            <person name="Januszkiewicz K."/>
            <person name="Wedrychowicz H."/>
        </authorList>
    </citation>
    <scope>NUCLEOTIDE SEQUENCE [LARGE SCALE GENOMIC DNA]</scope>
    <source>
        <strain evidence="9 10">DSM 15692</strain>
    </source>
</reference>
<dbReference type="PANTHER" id="PTHR33885:SF3">
    <property type="entry name" value="PHAGE SHOCK PROTEIN C"/>
    <property type="match status" value="1"/>
</dbReference>